<dbReference type="EMBL" id="FOEP01000002">
    <property type="protein sequence ID" value="SEP84367.1"/>
    <property type="molecule type" value="Genomic_DNA"/>
</dbReference>
<accession>A0A1H9B6M3</accession>
<evidence type="ECO:0000256" key="1">
    <source>
        <dbReference type="SAM" id="MobiDB-lite"/>
    </source>
</evidence>
<name>A0A1H9B6M3_9RHOB</name>
<organism evidence="2 3">
    <name type="scientific">Thalassovita taeanensis</name>
    <dbReference type="NCBI Taxonomy" id="657014"/>
    <lineage>
        <taxon>Bacteria</taxon>
        <taxon>Pseudomonadati</taxon>
        <taxon>Pseudomonadota</taxon>
        <taxon>Alphaproteobacteria</taxon>
        <taxon>Rhodobacterales</taxon>
        <taxon>Roseobacteraceae</taxon>
        <taxon>Thalassovita</taxon>
    </lineage>
</organism>
<gene>
    <name evidence="2" type="ORF">SAMN04488092_102388</name>
</gene>
<keyword evidence="3" id="KW-1185">Reference proteome</keyword>
<protein>
    <submittedName>
        <fullName evidence="2">Uncharacterized protein</fullName>
    </submittedName>
</protein>
<feature type="compositionally biased region" description="Basic and acidic residues" evidence="1">
    <location>
        <begin position="17"/>
        <end position="26"/>
    </location>
</feature>
<dbReference type="RefSeq" id="WP_175545252.1">
    <property type="nucleotide sequence ID" value="NZ_FOEP01000002.1"/>
</dbReference>
<evidence type="ECO:0000313" key="3">
    <source>
        <dbReference type="Proteomes" id="UP000198634"/>
    </source>
</evidence>
<feature type="compositionally biased region" description="Basic and acidic residues" evidence="1">
    <location>
        <begin position="36"/>
        <end position="45"/>
    </location>
</feature>
<feature type="compositionally biased region" description="Low complexity" evidence="1">
    <location>
        <begin position="46"/>
        <end position="56"/>
    </location>
</feature>
<dbReference type="Proteomes" id="UP000198634">
    <property type="component" value="Unassembled WGS sequence"/>
</dbReference>
<evidence type="ECO:0000313" key="2">
    <source>
        <dbReference type="EMBL" id="SEP84367.1"/>
    </source>
</evidence>
<sequence length="56" mass="5891">MDYGKSGAPKGPKNQPRHNEHVERGGGKSGAGNRSTKAELLERMKAAAAAKAKTED</sequence>
<proteinExistence type="predicted"/>
<feature type="region of interest" description="Disordered" evidence="1">
    <location>
        <begin position="1"/>
        <end position="56"/>
    </location>
</feature>
<reference evidence="2 3" key="1">
    <citation type="submission" date="2016-10" db="EMBL/GenBank/DDBJ databases">
        <authorList>
            <person name="de Groot N.N."/>
        </authorList>
    </citation>
    <scope>NUCLEOTIDE SEQUENCE [LARGE SCALE GENOMIC DNA]</scope>
    <source>
        <strain evidence="2 3">DSM 22007</strain>
    </source>
</reference>
<dbReference type="AlphaFoldDB" id="A0A1H9B6M3"/>